<dbReference type="PANTHER" id="PTHR44329">
    <property type="entry name" value="SERINE/THREONINE-PROTEIN KINASE TNNI3K-RELATED"/>
    <property type="match status" value="1"/>
</dbReference>
<dbReference type="VEuPathDB" id="FungiDB:RhiirA1_476572"/>
<dbReference type="EMBL" id="LLXJ01002405">
    <property type="protein sequence ID" value="PKB98945.1"/>
    <property type="molecule type" value="Genomic_DNA"/>
</dbReference>
<gene>
    <name evidence="6" type="ORF">RhiirA5_430536</name>
</gene>
<accession>A0A2N0NWK6</accession>
<dbReference type="Gene3D" id="1.10.510.10">
    <property type="entry name" value="Transferase(Phosphotransferase) domain 1"/>
    <property type="match status" value="1"/>
</dbReference>
<dbReference type="PROSITE" id="PS50011">
    <property type="entry name" value="PROTEIN_KINASE_DOM"/>
    <property type="match status" value="1"/>
</dbReference>
<proteinExistence type="predicted"/>
<sequence>MMNYQKKKSEEQSRNLWIRVDKRKYHLHVTIGSTTELLEDTDEKIIYMEDLEKRTRFEGYVRCWDIENQKWIRDSYFTVALKSLDNSSDIGVAFLNEVKSHLLIYFKEHGNLRNYLSQFEYINLNFKTGKLSEIARGLLNIHNSGNILLNSEFSYISDLGMCQPVNGKMIEEGIYGVLPYMAPKVLRGHQYTKEADIYSFGIIMNEFITKEIPHNNIPHDHSLVVKICKICKGLRLKISNDTSKLISDLIIKCWELGMLKSGSNETYENVVQPQTENLILECFDYQLSESGKTF</sequence>
<dbReference type="Pfam" id="PF00069">
    <property type="entry name" value="Pkinase"/>
    <property type="match status" value="1"/>
</dbReference>
<keyword evidence="2" id="KW-0547">Nucleotide-binding</keyword>
<dbReference type="AlphaFoldDB" id="A0A2N0NWK6"/>
<protein>
    <submittedName>
        <fullName evidence="6">Kinase-like protein</fullName>
    </submittedName>
</protein>
<dbReference type="GO" id="GO:0005524">
    <property type="term" value="F:ATP binding"/>
    <property type="evidence" value="ECO:0007669"/>
    <property type="project" value="UniProtKB-KW"/>
</dbReference>
<dbReference type="SUPFAM" id="SSF56112">
    <property type="entry name" value="Protein kinase-like (PK-like)"/>
    <property type="match status" value="1"/>
</dbReference>
<comment type="caution">
    <text evidence="6">The sequence shown here is derived from an EMBL/GenBank/DDBJ whole genome shotgun (WGS) entry which is preliminary data.</text>
</comment>
<feature type="domain" description="Protein kinase" evidence="5">
    <location>
        <begin position="1"/>
        <end position="279"/>
    </location>
</feature>
<evidence type="ECO:0000259" key="5">
    <source>
        <dbReference type="PROSITE" id="PS50011"/>
    </source>
</evidence>
<keyword evidence="1" id="KW-0808">Transferase</keyword>
<evidence type="ECO:0000256" key="4">
    <source>
        <dbReference type="ARBA" id="ARBA00022840"/>
    </source>
</evidence>
<evidence type="ECO:0000313" key="7">
    <source>
        <dbReference type="Proteomes" id="UP000232722"/>
    </source>
</evidence>
<dbReference type="InterPro" id="IPR011009">
    <property type="entry name" value="Kinase-like_dom_sf"/>
</dbReference>
<evidence type="ECO:0000313" key="6">
    <source>
        <dbReference type="EMBL" id="PKB98945.1"/>
    </source>
</evidence>
<evidence type="ECO:0000256" key="1">
    <source>
        <dbReference type="ARBA" id="ARBA00022679"/>
    </source>
</evidence>
<dbReference type="Proteomes" id="UP000232722">
    <property type="component" value="Unassembled WGS sequence"/>
</dbReference>
<dbReference type="Gene3D" id="1.10.10.1010">
    <property type="entry name" value="Intein homing endonuclease, domain IV"/>
    <property type="match status" value="1"/>
</dbReference>
<evidence type="ECO:0000256" key="2">
    <source>
        <dbReference type="ARBA" id="ARBA00022741"/>
    </source>
</evidence>
<dbReference type="GO" id="GO:0004674">
    <property type="term" value="F:protein serine/threonine kinase activity"/>
    <property type="evidence" value="ECO:0007669"/>
    <property type="project" value="TreeGrafter"/>
</dbReference>
<dbReference type="PANTHER" id="PTHR44329:SF288">
    <property type="entry name" value="MITOGEN-ACTIVATED PROTEIN KINASE KINASE KINASE 20"/>
    <property type="match status" value="1"/>
</dbReference>
<evidence type="ECO:0000256" key="3">
    <source>
        <dbReference type="ARBA" id="ARBA00022777"/>
    </source>
</evidence>
<dbReference type="VEuPathDB" id="FungiDB:FUN_014130"/>
<reference evidence="6 7" key="2">
    <citation type="submission" date="2017-09" db="EMBL/GenBank/DDBJ databases">
        <title>Extensive intraspecific genome diversity in a model arbuscular mycorrhizal fungus.</title>
        <authorList>
            <person name="Chen E.C."/>
            <person name="Morin E."/>
            <person name="Beaudet D."/>
            <person name="Noel J."/>
            <person name="Ndikumana S."/>
            <person name="Charron P."/>
            <person name="St-Onge C."/>
            <person name="Giorgi J."/>
            <person name="Grigoriev I.V."/>
            <person name="Roux C."/>
            <person name="Martin F.M."/>
            <person name="Corradi N."/>
        </authorList>
    </citation>
    <scope>NUCLEOTIDE SEQUENCE [LARGE SCALE GENOMIC DNA]</scope>
    <source>
        <strain evidence="6 7">A5</strain>
    </source>
</reference>
<reference evidence="6 7" key="1">
    <citation type="submission" date="2016-04" db="EMBL/GenBank/DDBJ databases">
        <title>Genome analyses suggest a sexual origin of heterokaryosis in a supposedly ancient asexual fungus.</title>
        <authorList>
            <person name="Ropars J."/>
            <person name="Sedzielewska K."/>
            <person name="Noel J."/>
            <person name="Charron P."/>
            <person name="Farinelli L."/>
            <person name="Marton T."/>
            <person name="Kruger M."/>
            <person name="Pelin A."/>
            <person name="Brachmann A."/>
            <person name="Corradi N."/>
        </authorList>
    </citation>
    <scope>NUCLEOTIDE SEQUENCE [LARGE SCALE GENOMIC DNA]</scope>
    <source>
        <strain evidence="6 7">A5</strain>
    </source>
</reference>
<organism evidence="6 7">
    <name type="scientific">Rhizophagus irregularis</name>
    <dbReference type="NCBI Taxonomy" id="588596"/>
    <lineage>
        <taxon>Eukaryota</taxon>
        <taxon>Fungi</taxon>
        <taxon>Fungi incertae sedis</taxon>
        <taxon>Mucoromycota</taxon>
        <taxon>Glomeromycotina</taxon>
        <taxon>Glomeromycetes</taxon>
        <taxon>Glomerales</taxon>
        <taxon>Glomeraceae</taxon>
        <taxon>Rhizophagus</taxon>
    </lineage>
</organism>
<dbReference type="InterPro" id="IPR051681">
    <property type="entry name" value="Ser/Thr_Kinases-Pseudokinases"/>
</dbReference>
<dbReference type="InterPro" id="IPR000719">
    <property type="entry name" value="Prot_kinase_dom"/>
</dbReference>
<keyword evidence="4" id="KW-0067">ATP-binding</keyword>
<keyword evidence="3 6" id="KW-0418">Kinase</keyword>
<name>A0A2N0NWK6_9GLOM</name>